<comment type="subcellular location">
    <subcellularLocation>
        <location evidence="2">Cytoplasm</location>
        <location evidence="2">Cytoskeleton</location>
    </subcellularLocation>
    <subcellularLocation>
        <location evidence="1">Nucleus</location>
    </subcellularLocation>
</comment>
<dbReference type="PROSITE" id="PS50229">
    <property type="entry name" value="WH1"/>
    <property type="match status" value="1"/>
</dbReference>
<dbReference type="PANTHER" id="PTHR11202">
    <property type="entry name" value="SPROUTY-RELATED, EVH1 DOMAIN-CONTAINING PROTEIN FAMILY MEMBER"/>
    <property type="match status" value="1"/>
</dbReference>
<feature type="compositionally biased region" description="Acidic residues" evidence="8">
    <location>
        <begin position="498"/>
        <end position="508"/>
    </location>
</feature>
<dbReference type="Gene3D" id="3.90.810.10">
    <property type="entry name" value="CRIB domain"/>
    <property type="match status" value="1"/>
</dbReference>
<dbReference type="GO" id="GO:0003779">
    <property type="term" value="F:actin binding"/>
    <property type="evidence" value="ECO:0007669"/>
    <property type="project" value="InterPro"/>
</dbReference>
<keyword evidence="6" id="KW-0206">Cytoskeleton</keyword>
<dbReference type="InterPro" id="IPR036936">
    <property type="entry name" value="CRIB_dom_sf"/>
</dbReference>
<dbReference type="GO" id="GO:0005856">
    <property type="term" value="C:cytoskeleton"/>
    <property type="evidence" value="ECO:0007669"/>
    <property type="project" value="UniProtKB-SubCell"/>
</dbReference>
<feature type="region of interest" description="Disordered" evidence="8">
    <location>
        <begin position="134"/>
        <end position="204"/>
    </location>
</feature>
<keyword evidence="3" id="KW-0963">Cytoplasm</keyword>
<dbReference type="CDD" id="cd00132">
    <property type="entry name" value="CRIB"/>
    <property type="match status" value="1"/>
</dbReference>
<dbReference type="GO" id="GO:0005634">
    <property type="term" value="C:nucleus"/>
    <property type="evidence" value="ECO:0007669"/>
    <property type="project" value="UniProtKB-SubCell"/>
</dbReference>
<evidence type="ECO:0008006" key="14">
    <source>
        <dbReference type="Google" id="ProtNLM"/>
    </source>
</evidence>
<gene>
    <name evidence="12" type="ORF">R5R35_009448</name>
</gene>
<dbReference type="SUPFAM" id="SSF50729">
    <property type="entry name" value="PH domain-like"/>
    <property type="match status" value="1"/>
</dbReference>
<feature type="compositionally biased region" description="Pro residues" evidence="8">
    <location>
        <begin position="306"/>
        <end position="326"/>
    </location>
</feature>
<evidence type="ECO:0000313" key="13">
    <source>
        <dbReference type="Proteomes" id="UP001378592"/>
    </source>
</evidence>
<keyword evidence="13" id="KW-1185">Reference proteome</keyword>
<feature type="domain" description="CRIB" evidence="9">
    <location>
        <begin position="203"/>
        <end position="216"/>
    </location>
</feature>
<dbReference type="Pfam" id="PF00568">
    <property type="entry name" value="WH1"/>
    <property type="match status" value="1"/>
</dbReference>
<organism evidence="12 13">
    <name type="scientific">Gryllus longicercus</name>
    <dbReference type="NCBI Taxonomy" id="2509291"/>
    <lineage>
        <taxon>Eukaryota</taxon>
        <taxon>Metazoa</taxon>
        <taxon>Ecdysozoa</taxon>
        <taxon>Arthropoda</taxon>
        <taxon>Hexapoda</taxon>
        <taxon>Insecta</taxon>
        <taxon>Pterygota</taxon>
        <taxon>Neoptera</taxon>
        <taxon>Polyneoptera</taxon>
        <taxon>Orthoptera</taxon>
        <taxon>Ensifera</taxon>
        <taxon>Gryllidea</taxon>
        <taxon>Grylloidea</taxon>
        <taxon>Gryllidae</taxon>
        <taxon>Gryllinae</taxon>
        <taxon>Gryllus</taxon>
    </lineage>
</organism>
<keyword evidence="7" id="KW-0539">Nucleus</keyword>
<feature type="domain" description="WH2" evidence="11">
    <location>
        <begin position="440"/>
        <end position="457"/>
    </location>
</feature>
<dbReference type="InterPro" id="IPR011993">
    <property type="entry name" value="PH-like_dom_sf"/>
</dbReference>
<evidence type="ECO:0000259" key="11">
    <source>
        <dbReference type="PROSITE" id="PS51082"/>
    </source>
</evidence>
<evidence type="ECO:0000259" key="10">
    <source>
        <dbReference type="PROSITE" id="PS50229"/>
    </source>
</evidence>
<evidence type="ECO:0000256" key="1">
    <source>
        <dbReference type="ARBA" id="ARBA00004123"/>
    </source>
</evidence>
<evidence type="ECO:0000256" key="6">
    <source>
        <dbReference type="ARBA" id="ARBA00023212"/>
    </source>
</evidence>
<dbReference type="Pfam" id="PF00786">
    <property type="entry name" value="PBD"/>
    <property type="match status" value="1"/>
</dbReference>
<evidence type="ECO:0000256" key="3">
    <source>
        <dbReference type="ARBA" id="ARBA00022490"/>
    </source>
</evidence>
<dbReference type="PROSITE" id="PS50108">
    <property type="entry name" value="CRIB"/>
    <property type="match status" value="1"/>
</dbReference>
<feature type="compositionally biased region" description="Low complexity" evidence="8">
    <location>
        <begin position="341"/>
        <end position="353"/>
    </location>
</feature>
<comment type="caution">
    <text evidence="12">The sequence shown here is derived from an EMBL/GenBank/DDBJ whole genome shotgun (WGS) entry which is preliminary data.</text>
</comment>
<evidence type="ECO:0000256" key="8">
    <source>
        <dbReference type="SAM" id="MobiDB-lite"/>
    </source>
</evidence>
<feature type="compositionally biased region" description="Basic residues" evidence="8">
    <location>
        <begin position="134"/>
        <end position="143"/>
    </location>
</feature>
<dbReference type="GO" id="GO:0007015">
    <property type="term" value="P:actin filament organization"/>
    <property type="evidence" value="ECO:0007669"/>
    <property type="project" value="InterPro"/>
</dbReference>
<accession>A0AAN9W4K3</accession>
<dbReference type="FunFam" id="2.30.29.30:FF:000130">
    <property type="entry name" value="neural Wiskott-Aldrich syndrome protein"/>
    <property type="match status" value="1"/>
</dbReference>
<evidence type="ECO:0000256" key="4">
    <source>
        <dbReference type="ARBA" id="ARBA00022553"/>
    </source>
</evidence>
<dbReference type="PANTHER" id="PTHR11202:SF36">
    <property type="entry name" value="ACTIN NUCLEATION-PROMOTING FACTOR WASL"/>
    <property type="match status" value="1"/>
</dbReference>
<dbReference type="SMART" id="SM00285">
    <property type="entry name" value="PBD"/>
    <property type="match status" value="1"/>
</dbReference>
<evidence type="ECO:0000256" key="2">
    <source>
        <dbReference type="ARBA" id="ARBA00004245"/>
    </source>
</evidence>
<dbReference type="InterPro" id="IPR003124">
    <property type="entry name" value="WH2_dom"/>
</dbReference>
<dbReference type="EMBL" id="JAZDUA010000091">
    <property type="protein sequence ID" value="KAK7868548.1"/>
    <property type="molecule type" value="Genomic_DNA"/>
</dbReference>
<dbReference type="InterPro" id="IPR011026">
    <property type="entry name" value="WAS_C"/>
</dbReference>
<evidence type="ECO:0000313" key="12">
    <source>
        <dbReference type="EMBL" id="KAK7868548.1"/>
    </source>
</evidence>
<keyword evidence="4" id="KW-0597">Phosphoprotein</keyword>
<sequence>MLSRTEQNVSHLLAPDEADLVLGLLGNRCQALAMAVIQLFLTDPPCHATWRKHESGVLCLVKDSQRRSYFLRLYCISRRQMVWEHEVYNNLEYLSPKSFLHTFEGEDCIVAFNFASEDEARQLRNVLLEKLETHRKRHERRSRQSVSSMHQYSHAQVSSQGSTVDSHLSNGVVPAVKQKSHSTVSSSRRKEKESKRRLTKADIGLPQNFRHVSHVGWDPNKGFDVDNVEDPQLKQFFDKAGVSDSQLQDRETREFIYDFINRHGGLDAVKNELVLPSTPQAQHTAPPAPPPVPARTTPTNYQTRSAPPPPPSRSGPLPPPPLPSQPPAMGSHHPPPPLPPMSSSSSSSMATSSTKHHLPPPPAPAPPSIGAPPPPPPPPPPNFSVPDPPPTGPPPPPPPVSAGPQPSAADPRSALMESIRSGKQLRHVEVESKVPTSGASRGDLLDQIRQGVELKSVQPLPRPSQTSTPQNGLAGALARALAERSRVIHSDSSGSSGEDNEDEDEWED</sequence>
<dbReference type="PROSITE" id="PS51082">
    <property type="entry name" value="WH2"/>
    <property type="match status" value="2"/>
</dbReference>
<feature type="region of interest" description="Disordered" evidence="8">
    <location>
        <begin position="279"/>
        <end position="508"/>
    </location>
</feature>
<dbReference type="AlphaFoldDB" id="A0AAN9W4K3"/>
<feature type="domain" description="WH2" evidence="11">
    <location>
        <begin position="411"/>
        <end position="428"/>
    </location>
</feature>
<dbReference type="CDD" id="cd01205">
    <property type="entry name" value="EVH1_WASP-like"/>
    <property type="match status" value="1"/>
</dbReference>
<reference evidence="12 13" key="1">
    <citation type="submission" date="2024-03" db="EMBL/GenBank/DDBJ databases">
        <title>The genome assembly and annotation of the cricket Gryllus longicercus Weissman &amp; Gray.</title>
        <authorList>
            <person name="Szrajer S."/>
            <person name="Gray D."/>
            <person name="Ylla G."/>
        </authorList>
    </citation>
    <scope>NUCLEOTIDE SEQUENCE [LARGE SCALE GENOMIC DNA]</scope>
    <source>
        <strain evidence="12">DAG 2021-001</strain>
        <tissue evidence="12">Whole body minus gut</tissue>
    </source>
</reference>
<dbReference type="Proteomes" id="UP001378592">
    <property type="component" value="Unassembled WGS sequence"/>
</dbReference>
<dbReference type="InterPro" id="IPR000697">
    <property type="entry name" value="WH1/EVH1_dom"/>
</dbReference>
<dbReference type="Gene3D" id="6.10.280.150">
    <property type="match status" value="1"/>
</dbReference>
<evidence type="ECO:0000259" key="9">
    <source>
        <dbReference type="PROSITE" id="PS50108"/>
    </source>
</evidence>
<dbReference type="FunFam" id="3.90.810.10:FF:000003">
    <property type="entry name" value="Neural Wiskott-Aldrich syndrome protein-like"/>
    <property type="match status" value="1"/>
</dbReference>
<evidence type="ECO:0000256" key="7">
    <source>
        <dbReference type="ARBA" id="ARBA00023242"/>
    </source>
</evidence>
<dbReference type="SUPFAM" id="SSF47912">
    <property type="entry name" value="Wiscott-Aldrich syndrome protein, WASP, C-terminal domain"/>
    <property type="match status" value="2"/>
</dbReference>
<feature type="compositionally biased region" description="Polar residues" evidence="8">
    <location>
        <begin position="144"/>
        <end position="169"/>
    </location>
</feature>
<dbReference type="PRINTS" id="PR01217">
    <property type="entry name" value="PRICHEXTENSN"/>
</dbReference>
<dbReference type="SMART" id="SM00246">
    <property type="entry name" value="WH2"/>
    <property type="match status" value="2"/>
</dbReference>
<dbReference type="Pfam" id="PF02205">
    <property type="entry name" value="WH2"/>
    <property type="match status" value="2"/>
</dbReference>
<feature type="compositionally biased region" description="Pro residues" evidence="8">
    <location>
        <begin position="359"/>
        <end position="401"/>
    </location>
</feature>
<protein>
    <recommendedName>
        <fullName evidence="14">Wiskott-Aldrich syndrome protein</fullName>
    </recommendedName>
</protein>
<dbReference type="SMART" id="SM00461">
    <property type="entry name" value="WH1"/>
    <property type="match status" value="1"/>
</dbReference>
<name>A0AAN9W4K3_9ORTH</name>
<dbReference type="Gene3D" id="2.30.29.30">
    <property type="entry name" value="Pleckstrin-homology domain (PH domain)/Phosphotyrosine-binding domain (PTB)"/>
    <property type="match status" value="1"/>
</dbReference>
<feature type="domain" description="WH1" evidence="10">
    <location>
        <begin position="24"/>
        <end position="134"/>
    </location>
</feature>
<proteinExistence type="predicted"/>
<evidence type="ECO:0000256" key="5">
    <source>
        <dbReference type="ARBA" id="ARBA00022737"/>
    </source>
</evidence>
<keyword evidence="5" id="KW-0677">Repeat</keyword>
<dbReference type="InterPro" id="IPR033927">
    <property type="entry name" value="WASPfam_EVH1"/>
</dbReference>
<feature type="compositionally biased region" description="Basic and acidic residues" evidence="8">
    <location>
        <begin position="188"/>
        <end position="200"/>
    </location>
</feature>
<dbReference type="InterPro" id="IPR000095">
    <property type="entry name" value="CRIB_dom"/>
</dbReference>